<dbReference type="InterPro" id="IPR050266">
    <property type="entry name" value="AB_hydrolase_sf"/>
</dbReference>
<dbReference type="EMBL" id="JBHRTQ010000001">
    <property type="protein sequence ID" value="MFC3172642.1"/>
    <property type="molecule type" value="Genomic_DNA"/>
</dbReference>
<dbReference type="Gene3D" id="3.40.50.1820">
    <property type="entry name" value="alpha/beta hydrolase"/>
    <property type="match status" value="1"/>
</dbReference>
<evidence type="ECO:0000313" key="2">
    <source>
        <dbReference type="EMBL" id="MFC3172642.1"/>
    </source>
</evidence>
<dbReference type="InterPro" id="IPR000073">
    <property type="entry name" value="AB_hydrolase_1"/>
</dbReference>
<dbReference type="RefSeq" id="WP_379508039.1">
    <property type="nucleotide sequence ID" value="NZ_JBHRTQ010000001.1"/>
</dbReference>
<reference evidence="3" key="1">
    <citation type="journal article" date="2019" name="Int. J. Syst. Evol. Microbiol.">
        <title>The Global Catalogue of Microorganisms (GCM) 10K type strain sequencing project: providing services to taxonomists for standard genome sequencing and annotation.</title>
        <authorList>
            <consortium name="The Broad Institute Genomics Platform"/>
            <consortium name="The Broad Institute Genome Sequencing Center for Infectious Disease"/>
            <person name="Wu L."/>
            <person name="Ma J."/>
        </authorList>
    </citation>
    <scope>NUCLEOTIDE SEQUENCE [LARGE SCALE GENOMIC DNA]</scope>
    <source>
        <strain evidence="3">KCTC 42984</strain>
    </source>
</reference>
<keyword evidence="2" id="KW-0378">Hydrolase</keyword>
<dbReference type="PANTHER" id="PTHR43798">
    <property type="entry name" value="MONOACYLGLYCEROL LIPASE"/>
    <property type="match status" value="1"/>
</dbReference>
<feature type="domain" description="AB hydrolase-1" evidence="1">
    <location>
        <begin position="68"/>
        <end position="307"/>
    </location>
</feature>
<accession>A0ABV7IKX2</accession>
<dbReference type="InterPro" id="IPR029058">
    <property type="entry name" value="AB_hydrolase_fold"/>
</dbReference>
<protein>
    <submittedName>
        <fullName evidence="2">Alpha/beta fold hydrolase</fullName>
    </submittedName>
</protein>
<proteinExistence type="predicted"/>
<dbReference type="Proteomes" id="UP001595604">
    <property type="component" value="Unassembled WGS sequence"/>
</dbReference>
<evidence type="ECO:0000259" key="1">
    <source>
        <dbReference type="Pfam" id="PF12697"/>
    </source>
</evidence>
<evidence type="ECO:0000313" key="3">
    <source>
        <dbReference type="Proteomes" id="UP001595604"/>
    </source>
</evidence>
<sequence length="328" mass="35175">MQQPFSPMRRIVPTDGPIFPLAGLNGARPPAPAWFENALAVAPERGEFFGNGVPIELLTWGEVGKPGLLFLHGYAGHADWWSFVAPFFAADYRCAAISFAGMGRSGHRPGGIYDFGAWADDAHQAIAAAGLDASGARPVVVAQSMAGFVALLAAIRHDCFSGLIPIDTGYRTEALPPADRVRLGQGHRDRLFATVAEGLARYRLSPDQPCANPFVLDHVARLSLREADGGWRWLLDPAMTTDLRLCWEPEMLRQAACPMAYVHGQRSALVAHRIAGIRAALKPGDVAIEIPDADHNVLADQPLALIAVVRTVLAGWRAEAAIGKGAGR</sequence>
<name>A0ABV7IKX2_9SPHN</name>
<dbReference type="GO" id="GO:0016787">
    <property type="term" value="F:hydrolase activity"/>
    <property type="evidence" value="ECO:0007669"/>
    <property type="project" value="UniProtKB-KW"/>
</dbReference>
<gene>
    <name evidence="2" type="ORF">ACFOD9_00105</name>
</gene>
<organism evidence="2 3">
    <name type="scientific">Novosphingobium bradum</name>
    <dbReference type="NCBI Taxonomy" id="1737444"/>
    <lineage>
        <taxon>Bacteria</taxon>
        <taxon>Pseudomonadati</taxon>
        <taxon>Pseudomonadota</taxon>
        <taxon>Alphaproteobacteria</taxon>
        <taxon>Sphingomonadales</taxon>
        <taxon>Sphingomonadaceae</taxon>
        <taxon>Novosphingobium</taxon>
    </lineage>
</organism>
<keyword evidence="3" id="KW-1185">Reference proteome</keyword>
<dbReference type="Pfam" id="PF12697">
    <property type="entry name" value="Abhydrolase_6"/>
    <property type="match status" value="1"/>
</dbReference>
<dbReference type="SUPFAM" id="SSF53474">
    <property type="entry name" value="alpha/beta-Hydrolases"/>
    <property type="match status" value="1"/>
</dbReference>
<comment type="caution">
    <text evidence="2">The sequence shown here is derived from an EMBL/GenBank/DDBJ whole genome shotgun (WGS) entry which is preliminary data.</text>
</comment>
<dbReference type="PANTHER" id="PTHR43798:SF33">
    <property type="entry name" value="HYDROLASE, PUTATIVE (AFU_ORTHOLOGUE AFUA_2G14860)-RELATED"/>
    <property type="match status" value="1"/>
</dbReference>